<feature type="compositionally biased region" description="Polar residues" evidence="36">
    <location>
        <begin position="92"/>
        <end position="113"/>
    </location>
</feature>
<evidence type="ECO:0000256" key="8">
    <source>
        <dbReference type="ARBA" id="ARBA00004314"/>
    </source>
</evidence>
<dbReference type="EC" id="3.6.1.75" evidence="29"/>
<dbReference type="GO" id="GO:0000810">
    <property type="term" value="F:diacylglycerol diphosphate phosphatase activity"/>
    <property type="evidence" value="ECO:0007669"/>
    <property type="project" value="UniProtKB-EC"/>
</dbReference>
<evidence type="ECO:0000313" key="40">
    <source>
        <dbReference type="RefSeq" id="XP_010855495.1"/>
    </source>
</evidence>
<accession>A0A6P3IWJ3</accession>
<evidence type="ECO:0000256" key="10">
    <source>
        <dbReference type="ARBA" id="ARBA00005074"/>
    </source>
</evidence>
<evidence type="ECO:0000256" key="7">
    <source>
        <dbReference type="ARBA" id="ARBA00004189"/>
    </source>
</evidence>
<evidence type="ECO:0000256" key="17">
    <source>
        <dbReference type="ARBA" id="ARBA00022801"/>
    </source>
</evidence>
<comment type="catalytic activity">
    <reaction evidence="5">
        <text>a 1-acyl-sn-glycero-3-phosphate + H2O = a 1-acyl-sn-glycerol + phosphate</text>
        <dbReference type="Rhea" id="RHEA:33155"/>
        <dbReference type="ChEBI" id="CHEBI:15377"/>
        <dbReference type="ChEBI" id="CHEBI:43474"/>
        <dbReference type="ChEBI" id="CHEBI:57970"/>
        <dbReference type="ChEBI" id="CHEBI:64683"/>
        <dbReference type="EC" id="3.1.3.106"/>
    </reaction>
    <physiologicalReaction direction="left-to-right" evidence="5">
        <dbReference type="Rhea" id="RHEA:33156"/>
    </physiologicalReaction>
</comment>
<evidence type="ECO:0000256" key="21">
    <source>
        <dbReference type="ARBA" id="ARBA00023180"/>
    </source>
</evidence>
<comment type="catalytic activity">
    <reaction evidence="3">
        <text>1,2-di-(9Z-octadecenoyl)-sn-glycero-3-phosphate + H2O = 1,2-di-(9Z-octadecenoyl)-sn-glycerol + phosphate</text>
        <dbReference type="Rhea" id="RHEA:43244"/>
        <dbReference type="ChEBI" id="CHEBI:15377"/>
        <dbReference type="ChEBI" id="CHEBI:43474"/>
        <dbReference type="ChEBI" id="CHEBI:52333"/>
        <dbReference type="ChEBI" id="CHEBI:74546"/>
    </reaction>
    <physiologicalReaction direction="left-to-right" evidence="3">
        <dbReference type="Rhea" id="RHEA:43245"/>
    </physiologicalReaction>
</comment>
<comment type="catalytic activity">
    <reaction evidence="1">
        <text>1-(9Z-octadecenoyl)-sn-glycero-3-phosphate + H2O = 1-(9Z-octadecenoyl)-sn-glycerol + phosphate</text>
        <dbReference type="Rhea" id="RHEA:39835"/>
        <dbReference type="ChEBI" id="CHEBI:15377"/>
        <dbReference type="ChEBI" id="CHEBI:43474"/>
        <dbReference type="ChEBI" id="CHEBI:74544"/>
        <dbReference type="ChEBI" id="CHEBI:75757"/>
    </reaction>
    <physiologicalReaction direction="left-to-right" evidence="1">
        <dbReference type="Rhea" id="RHEA:39836"/>
    </physiologicalReaction>
</comment>
<comment type="catalytic activity">
    <reaction evidence="32">
        <text>N-(octanoyl)-sphing-4-enine-1-phosphate + H2O = N-octanoylsphing-4-enine + phosphate</text>
        <dbReference type="Rhea" id="RHEA:62040"/>
        <dbReference type="ChEBI" id="CHEBI:15377"/>
        <dbReference type="ChEBI" id="CHEBI:43474"/>
        <dbReference type="ChEBI" id="CHEBI:45815"/>
        <dbReference type="ChEBI" id="CHEBI:85376"/>
    </reaction>
    <physiologicalReaction direction="left-to-right" evidence="32">
        <dbReference type="Rhea" id="RHEA:62041"/>
    </physiologicalReaction>
</comment>
<protein>
    <recommendedName>
        <fullName evidence="14">Phospholipid phosphatase 1</fullName>
        <ecNumber evidence="12">3.1.3.106</ecNumber>
        <ecNumber evidence="13">3.1.3.4</ecNumber>
        <ecNumber evidence="29">3.6.1.75</ecNumber>
    </recommendedName>
    <alternativeName>
        <fullName evidence="26">Lipid phosphate phosphohydrolase 1</fullName>
    </alternativeName>
    <alternativeName>
        <fullName evidence="28">PAP2-alpha</fullName>
    </alternativeName>
    <alternativeName>
        <fullName evidence="25">Phosphatidate phosphohydrolase type 2a</fullName>
    </alternativeName>
    <alternativeName>
        <fullName evidence="27">Phosphatidic acid phosphatase 2a</fullName>
    </alternativeName>
</protein>
<dbReference type="EC" id="3.1.3.106" evidence="12"/>
<keyword evidence="21" id="KW-0325">Glycoprotein</keyword>
<dbReference type="GO" id="GO:0046839">
    <property type="term" value="P:phospholipid dephosphorylation"/>
    <property type="evidence" value="ECO:0007669"/>
    <property type="project" value="UniProtKB-ARBA"/>
</dbReference>
<comment type="pathway">
    <text evidence="10">Lipid metabolism; phospholipid metabolism.</text>
</comment>
<evidence type="ECO:0000256" key="14">
    <source>
        <dbReference type="ARBA" id="ARBA00021834"/>
    </source>
</evidence>
<evidence type="ECO:0000256" key="2">
    <source>
        <dbReference type="ARBA" id="ARBA00000974"/>
    </source>
</evidence>
<evidence type="ECO:0000256" key="24">
    <source>
        <dbReference type="ARBA" id="ARBA00025707"/>
    </source>
</evidence>
<evidence type="ECO:0000256" key="32">
    <source>
        <dbReference type="ARBA" id="ARBA00047355"/>
    </source>
</evidence>
<evidence type="ECO:0000256" key="30">
    <source>
        <dbReference type="ARBA" id="ARBA00047093"/>
    </source>
</evidence>
<comment type="catalytic activity">
    <reaction evidence="4">
        <text>a 1,2-diacyl-sn-glycero-3-phosphate + H2O = a 1,2-diacyl-sn-glycerol + phosphate</text>
        <dbReference type="Rhea" id="RHEA:27429"/>
        <dbReference type="ChEBI" id="CHEBI:15377"/>
        <dbReference type="ChEBI" id="CHEBI:17815"/>
        <dbReference type="ChEBI" id="CHEBI:43474"/>
        <dbReference type="ChEBI" id="CHEBI:58608"/>
        <dbReference type="EC" id="3.1.3.4"/>
    </reaction>
    <physiologicalReaction direction="left-to-right" evidence="4">
        <dbReference type="Rhea" id="RHEA:27430"/>
    </physiologicalReaction>
</comment>
<dbReference type="EC" id="3.1.3.4" evidence="13"/>
<keyword evidence="39" id="KW-1185">Reference proteome</keyword>
<comment type="subcellular location">
    <subcellularLocation>
        <location evidence="9">Apical cell membrane</location>
        <topology evidence="9">Multi-pass membrane protein</topology>
    </subcellularLocation>
    <subcellularLocation>
        <location evidence="8">Membrane raft</location>
        <topology evidence="8">Multi-pass membrane protein</topology>
    </subcellularLocation>
    <subcellularLocation>
        <location evidence="7">Membrane</location>
        <location evidence="7">Caveola</location>
        <topology evidence="7">Multi-pass membrane protein</topology>
    </subcellularLocation>
</comment>
<evidence type="ECO:0000256" key="18">
    <source>
        <dbReference type="ARBA" id="ARBA00022989"/>
    </source>
</evidence>
<dbReference type="PANTHER" id="PTHR10165:SF26">
    <property type="entry name" value="PHOSPHOLIPID PHOSPHATASE 1"/>
    <property type="match status" value="1"/>
</dbReference>
<evidence type="ECO:0000256" key="26">
    <source>
        <dbReference type="ARBA" id="ARBA00030630"/>
    </source>
</evidence>
<dbReference type="GO" id="GO:0005901">
    <property type="term" value="C:caveola"/>
    <property type="evidence" value="ECO:0007669"/>
    <property type="project" value="UniProtKB-SubCell"/>
</dbReference>
<evidence type="ECO:0000256" key="27">
    <source>
        <dbReference type="ARBA" id="ARBA00031161"/>
    </source>
</evidence>
<organism evidence="39 40">
    <name type="scientific">Bison bison bison</name>
    <name type="common">North American plains bison</name>
    <dbReference type="NCBI Taxonomy" id="43346"/>
    <lineage>
        <taxon>Eukaryota</taxon>
        <taxon>Metazoa</taxon>
        <taxon>Chordata</taxon>
        <taxon>Craniata</taxon>
        <taxon>Vertebrata</taxon>
        <taxon>Euteleostomi</taxon>
        <taxon>Mammalia</taxon>
        <taxon>Eutheria</taxon>
        <taxon>Laurasiatheria</taxon>
        <taxon>Artiodactyla</taxon>
        <taxon>Ruminantia</taxon>
        <taxon>Pecora</taxon>
        <taxon>Bovidae</taxon>
        <taxon>Bovinae</taxon>
        <taxon>Bison</taxon>
    </lineage>
</organism>
<evidence type="ECO:0000256" key="20">
    <source>
        <dbReference type="ARBA" id="ARBA00023136"/>
    </source>
</evidence>
<dbReference type="InterPro" id="IPR043216">
    <property type="entry name" value="PAP-like"/>
</dbReference>
<comment type="catalytic activity">
    <reaction evidence="33">
        <text>a 1,2-diacyl-sn-glycerol 3-diphosphate + H2O = a 1,2-diacyl-sn-glycero-3-phosphate + phosphate + H(+)</text>
        <dbReference type="Rhea" id="RHEA:27449"/>
        <dbReference type="ChEBI" id="CHEBI:15377"/>
        <dbReference type="ChEBI" id="CHEBI:15378"/>
        <dbReference type="ChEBI" id="CHEBI:43474"/>
        <dbReference type="ChEBI" id="CHEBI:58608"/>
        <dbReference type="ChEBI" id="CHEBI:59996"/>
        <dbReference type="EC" id="3.6.1.75"/>
    </reaction>
    <physiologicalReaction direction="left-to-right" evidence="33">
        <dbReference type="Rhea" id="RHEA:27450"/>
    </physiologicalReaction>
</comment>
<feature type="compositionally biased region" description="Basic and acidic residues" evidence="36">
    <location>
        <begin position="484"/>
        <end position="495"/>
    </location>
</feature>
<dbReference type="OrthoDB" id="8907274at2759"/>
<evidence type="ECO:0000256" key="6">
    <source>
        <dbReference type="ARBA" id="ARBA00001611"/>
    </source>
</evidence>
<reference evidence="40" key="1">
    <citation type="submission" date="2025-08" db="UniProtKB">
        <authorList>
            <consortium name="RefSeq"/>
        </authorList>
    </citation>
    <scope>IDENTIFICATION</scope>
    <source>
        <tissue evidence="40">Blood</tissue>
    </source>
</reference>
<dbReference type="GeneID" id="105001072"/>
<feature type="compositionally biased region" description="Polar residues" evidence="36">
    <location>
        <begin position="496"/>
        <end position="511"/>
    </location>
</feature>
<dbReference type="GO" id="GO:0006644">
    <property type="term" value="P:phospholipid metabolic process"/>
    <property type="evidence" value="ECO:0007669"/>
    <property type="project" value="UniProtKB-UniPathway"/>
</dbReference>
<feature type="compositionally biased region" description="Polar residues" evidence="36">
    <location>
        <begin position="125"/>
        <end position="134"/>
    </location>
</feature>
<sequence>MPDLPAPRVRPPCCARAVGAERKRLFLRSVLRTVGTKNDAGLAGTTGAAALLHPCRWGREEAAISTLSAQNHYTSRSDVKRPSFGVFRVSMRDSSSQTPCSEQSIARKNSNGATGAAHDADKPQAPTTGGQRSEGQVRRHQQKACLNNVPRTAREVPPRSARPPRVPLEGRAPQVTRRESRTGVGGVCLTREPCPARRWGGFRSPGTLLRSPHPRVAAAVSLPFYCPPGFWSPVALLTKKNRSHLAGLPFAILTSRHTPFQRGLFCNDESIKYPYKEDTIPYPLLGGIIIPFSIIVMIVGETLSVYFSLLHSNSFIRNNYIATIYKAIGTFLFGAAASQSLTDIAKYSIGRLRPHFLDVCDPDWSKVNCSDGYIENYICRGNAQKVKEGRLSFYSGHSSFSMYCMMFVALYLQARMKGDWARLLRPTLQFGLVAASIYVGLSRVSDYKHHWSDVLTGLIQGALVAILVAVYVSDFFKKRSSPFKERKEEDSHTTLHETPTTGNHYRNSHQP</sequence>
<comment type="subunit">
    <text evidence="30">Forms functional homodimers and homooligomers that are not required for substrate recognition and catalytic activity. Can also form heterooligomers with PLPP2 and PLPP3.</text>
</comment>
<name>A0A6P3IWJ3_BISBB</name>
<dbReference type="CDD" id="cd03384">
    <property type="entry name" value="PAP2_wunen"/>
    <property type="match status" value="1"/>
</dbReference>
<gene>
    <name evidence="40" type="primary">PPAP2A</name>
</gene>
<comment type="catalytic activity">
    <reaction evidence="2">
        <text>(9Z)-octadecenoyl-sn-glycero-3-phosphate + H2O = (9Z-octadecenoyl)-glycerol + phosphate</text>
        <dbReference type="Rhea" id="RHEA:50884"/>
        <dbReference type="ChEBI" id="CHEBI:15377"/>
        <dbReference type="ChEBI" id="CHEBI:43474"/>
        <dbReference type="ChEBI" id="CHEBI:75937"/>
        <dbReference type="ChEBI" id="CHEBI:84973"/>
    </reaction>
    <physiologicalReaction direction="left-to-right" evidence="2">
        <dbReference type="Rhea" id="RHEA:50885"/>
    </physiologicalReaction>
</comment>
<dbReference type="PANTHER" id="PTHR10165">
    <property type="entry name" value="LIPID PHOSPHATE PHOSPHATASE"/>
    <property type="match status" value="1"/>
</dbReference>
<dbReference type="GO" id="GO:0052642">
    <property type="term" value="F:lysophosphatidic acid phosphatase activity"/>
    <property type="evidence" value="ECO:0007669"/>
    <property type="project" value="UniProtKB-EC"/>
</dbReference>
<evidence type="ECO:0000256" key="23">
    <source>
        <dbReference type="ARBA" id="ARBA00023977"/>
    </source>
</evidence>
<evidence type="ECO:0000256" key="5">
    <source>
        <dbReference type="ARBA" id="ARBA00001472"/>
    </source>
</evidence>
<dbReference type="RefSeq" id="XP_010855495.1">
    <property type="nucleotide sequence ID" value="XM_010857193.1"/>
</dbReference>
<evidence type="ECO:0000256" key="31">
    <source>
        <dbReference type="ARBA" id="ARBA00047320"/>
    </source>
</evidence>
<keyword evidence="19" id="KW-0443">Lipid metabolism</keyword>
<keyword evidence="15" id="KW-1003">Cell membrane</keyword>
<dbReference type="UniPathway" id="UPA00085"/>
<keyword evidence="17" id="KW-0378">Hydrolase</keyword>
<evidence type="ECO:0000256" key="22">
    <source>
        <dbReference type="ARBA" id="ARBA00023681"/>
    </source>
</evidence>
<dbReference type="GO" id="GO:0007165">
    <property type="term" value="P:signal transduction"/>
    <property type="evidence" value="ECO:0007669"/>
    <property type="project" value="TreeGrafter"/>
</dbReference>
<dbReference type="Proteomes" id="UP000515208">
    <property type="component" value="Unplaced"/>
</dbReference>
<dbReference type="FunFam" id="1.20.144.10:FF:000007">
    <property type="entry name" value="phospholipid phosphatase 1 isoform X2"/>
    <property type="match status" value="1"/>
</dbReference>
<evidence type="ECO:0000256" key="16">
    <source>
        <dbReference type="ARBA" id="ARBA00022692"/>
    </source>
</evidence>
<evidence type="ECO:0000256" key="34">
    <source>
        <dbReference type="ARBA" id="ARBA00048010"/>
    </source>
</evidence>
<dbReference type="AlphaFoldDB" id="A0A6P3IWJ3"/>
<dbReference type="CTD" id="8611"/>
<proteinExistence type="inferred from homology"/>
<dbReference type="Gene3D" id="1.20.144.10">
    <property type="entry name" value="Phosphatidic acid phosphatase type 2/haloperoxidase"/>
    <property type="match status" value="1"/>
</dbReference>
<evidence type="ECO:0000256" key="33">
    <source>
        <dbReference type="ARBA" id="ARBA00047873"/>
    </source>
</evidence>
<dbReference type="Pfam" id="PF01569">
    <property type="entry name" value="PAP2"/>
    <property type="match status" value="1"/>
</dbReference>
<evidence type="ECO:0000256" key="25">
    <source>
        <dbReference type="ARBA" id="ARBA00030413"/>
    </source>
</evidence>
<evidence type="ECO:0000256" key="29">
    <source>
        <dbReference type="ARBA" id="ARBA00038902"/>
    </source>
</evidence>
<comment type="catalytic activity">
    <reaction evidence="6">
        <text>1,2-dihexadecanoyl-sn-glycero-3-phosphate + H2O = 1,2-dihexadecanoyl-sn-glycerol + phosphate</text>
        <dbReference type="Rhea" id="RHEA:43236"/>
        <dbReference type="ChEBI" id="CHEBI:15377"/>
        <dbReference type="ChEBI" id="CHEBI:43474"/>
        <dbReference type="ChEBI" id="CHEBI:72859"/>
        <dbReference type="ChEBI" id="CHEBI:82929"/>
    </reaction>
    <physiologicalReaction direction="left-to-right" evidence="6">
        <dbReference type="Rhea" id="RHEA:43237"/>
    </physiologicalReaction>
</comment>
<evidence type="ECO:0000256" key="13">
    <source>
        <dbReference type="ARBA" id="ARBA00012638"/>
    </source>
</evidence>
<evidence type="ECO:0000313" key="39">
    <source>
        <dbReference type="Proteomes" id="UP000515208"/>
    </source>
</evidence>
<comment type="catalytic activity">
    <reaction evidence="35">
        <text>sphing-4-enine 1-phosphate + H2O = sphing-4-enine + phosphate</text>
        <dbReference type="Rhea" id="RHEA:27518"/>
        <dbReference type="ChEBI" id="CHEBI:15377"/>
        <dbReference type="ChEBI" id="CHEBI:43474"/>
        <dbReference type="ChEBI" id="CHEBI:57756"/>
        <dbReference type="ChEBI" id="CHEBI:60119"/>
    </reaction>
    <physiologicalReaction direction="left-to-right" evidence="35">
        <dbReference type="Rhea" id="RHEA:27519"/>
    </physiologicalReaction>
</comment>
<dbReference type="SUPFAM" id="SSF48317">
    <property type="entry name" value="Acid phosphatase/Vanadium-dependent haloperoxidase"/>
    <property type="match status" value="1"/>
</dbReference>
<comment type="catalytic activity">
    <reaction evidence="34">
        <text>N-(9Z-octadecenoyl)-ethanolamine phosphate + H2O = N-(9Z-octadecenoyl) ethanolamine + phosphate</text>
        <dbReference type="Rhea" id="RHEA:62160"/>
        <dbReference type="ChEBI" id="CHEBI:15377"/>
        <dbReference type="ChEBI" id="CHEBI:43474"/>
        <dbReference type="ChEBI" id="CHEBI:71466"/>
        <dbReference type="ChEBI" id="CHEBI:145465"/>
    </reaction>
    <physiologicalReaction direction="left-to-right" evidence="34">
        <dbReference type="Rhea" id="RHEA:62161"/>
    </physiologicalReaction>
</comment>
<evidence type="ECO:0000256" key="4">
    <source>
        <dbReference type="ARBA" id="ARBA00001180"/>
    </source>
</evidence>
<comment type="similarity">
    <text evidence="11">Belongs to the PA-phosphatase related phosphoesterase family.</text>
</comment>
<dbReference type="InterPro" id="IPR036938">
    <property type="entry name" value="PAP2/HPO_sf"/>
</dbReference>
<evidence type="ECO:0000256" key="37">
    <source>
        <dbReference type="SAM" id="Phobius"/>
    </source>
</evidence>
<feature type="domain" description="Phosphatidic acid phosphatase type 2/haloperoxidase" evidence="38">
    <location>
        <begin position="328"/>
        <end position="469"/>
    </location>
</feature>
<comment type="catalytic activity">
    <reaction evidence="22">
        <text>1-hexadecanoyl-2-(9Z-octadecenoyl)-sn-glycero-3-phosphate + H2O = 1-hexadecanoyl-2-(9Z-octadecenoyl)-sn-glycerol + phosphate</text>
        <dbReference type="Rhea" id="RHEA:41255"/>
        <dbReference type="ChEBI" id="CHEBI:15377"/>
        <dbReference type="ChEBI" id="CHEBI:43474"/>
        <dbReference type="ChEBI" id="CHEBI:64839"/>
        <dbReference type="ChEBI" id="CHEBI:75466"/>
    </reaction>
    <physiologicalReaction direction="left-to-right" evidence="22">
        <dbReference type="Rhea" id="RHEA:41256"/>
    </physiologicalReaction>
</comment>
<feature type="region of interest" description="Disordered" evidence="36">
    <location>
        <begin position="92"/>
        <end position="182"/>
    </location>
</feature>
<evidence type="ECO:0000256" key="3">
    <source>
        <dbReference type="ARBA" id="ARBA00000980"/>
    </source>
</evidence>
<evidence type="ECO:0000256" key="11">
    <source>
        <dbReference type="ARBA" id="ARBA00008816"/>
    </source>
</evidence>
<keyword evidence="20 37" id="KW-0472">Membrane</keyword>
<evidence type="ECO:0000256" key="19">
    <source>
        <dbReference type="ARBA" id="ARBA00023098"/>
    </source>
</evidence>
<dbReference type="InterPro" id="IPR000326">
    <property type="entry name" value="PAP2/HPO"/>
</dbReference>
<dbReference type="GO" id="GO:0016324">
    <property type="term" value="C:apical plasma membrane"/>
    <property type="evidence" value="ECO:0007669"/>
    <property type="project" value="UniProtKB-SubCell"/>
</dbReference>
<keyword evidence="18 37" id="KW-1133">Transmembrane helix</keyword>
<evidence type="ECO:0000256" key="12">
    <source>
        <dbReference type="ARBA" id="ARBA00012497"/>
    </source>
</evidence>
<evidence type="ECO:0000259" key="38">
    <source>
        <dbReference type="SMART" id="SM00014"/>
    </source>
</evidence>
<evidence type="ECO:0000256" key="1">
    <source>
        <dbReference type="ARBA" id="ARBA00000235"/>
    </source>
</evidence>
<dbReference type="SMART" id="SM00014">
    <property type="entry name" value="acidPPc"/>
    <property type="match status" value="1"/>
</dbReference>
<evidence type="ECO:0000256" key="9">
    <source>
        <dbReference type="ARBA" id="ARBA00004424"/>
    </source>
</evidence>
<keyword evidence="16 37" id="KW-0812">Transmembrane</keyword>
<feature type="transmembrane region" description="Helical" evidence="37">
    <location>
        <begin position="391"/>
        <end position="411"/>
    </location>
</feature>
<evidence type="ECO:0000256" key="35">
    <source>
        <dbReference type="ARBA" id="ARBA00049314"/>
    </source>
</evidence>
<feature type="transmembrane region" description="Helical" evidence="37">
    <location>
        <begin position="284"/>
        <end position="307"/>
    </location>
</feature>
<comment type="catalytic activity">
    <reaction evidence="23">
        <text>an N-acylsphing-4-enine 1-phosphate + H2O = an N-acylsphing-4-enine + phosphate</text>
        <dbReference type="Rhea" id="RHEA:33743"/>
        <dbReference type="ChEBI" id="CHEBI:15377"/>
        <dbReference type="ChEBI" id="CHEBI:43474"/>
        <dbReference type="ChEBI" id="CHEBI:52639"/>
        <dbReference type="ChEBI" id="CHEBI:57674"/>
    </reaction>
    <physiologicalReaction direction="left-to-right" evidence="23">
        <dbReference type="Rhea" id="RHEA:33744"/>
    </physiologicalReaction>
</comment>
<feature type="region of interest" description="Disordered" evidence="36">
    <location>
        <begin position="484"/>
        <end position="511"/>
    </location>
</feature>
<evidence type="ECO:0000256" key="15">
    <source>
        <dbReference type="ARBA" id="ARBA00022475"/>
    </source>
</evidence>
<evidence type="ECO:0000256" key="28">
    <source>
        <dbReference type="ARBA" id="ARBA00032601"/>
    </source>
</evidence>
<evidence type="ECO:0000256" key="36">
    <source>
        <dbReference type="SAM" id="MobiDB-lite"/>
    </source>
</evidence>
<comment type="pathway">
    <text evidence="24">Phospholipid metabolism.</text>
</comment>
<dbReference type="GO" id="GO:0008195">
    <property type="term" value="F:phosphatidate phosphatase activity"/>
    <property type="evidence" value="ECO:0007669"/>
    <property type="project" value="UniProtKB-EC"/>
</dbReference>
<feature type="transmembrane region" description="Helical" evidence="37">
    <location>
        <begin position="454"/>
        <end position="476"/>
    </location>
</feature>
<dbReference type="KEGG" id="bbis:105001072"/>
<comment type="catalytic activity">
    <reaction evidence="31">
        <text>a monoacyl-sn-glycero-3-phosphate + H2O = a monoacylglycerol + phosphate</text>
        <dbReference type="Rhea" id="RHEA:46736"/>
        <dbReference type="ChEBI" id="CHEBI:15377"/>
        <dbReference type="ChEBI" id="CHEBI:17408"/>
        <dbReference type="ChEBI" id="CHEBI:43474"/>
        <dbReference type="ChEBI" id="CHEBI:77589"/>
    </reaction>
    <physiologicalReaction direction="left-to-right" evidence="31">
        <dbReference type="Rhea" id="RHEA:46737"/>
    </physiologicalReaction>
</comment>